<dbReference type="Gene3D" id="2.40.160.210">
    <property type="entry name" value="Acyl-CoA thioesterase, double hotdog domain"/>
    <property type="match status" value="1"/>
</dbReference>
<dbReference type="InterPro" id="IPR042171">
    <property type="entry name" value="Acyl-CoA_hotdog"/>
</dbReference>
<organism evidence="3 4">
    <name type="scientific">Candida albicans</name>
    <name type="common">Yeast</name>
    <dbReference type="NCBI Taxonomy" id="5476"/>
    <lineage>
        <taxon>Eukaryota</taxon>
        <taxon>Fungi</taxon>
        <taxon>Dikarya</taxon>
        <taxon>Ascomycota</taxon>
        <taxon>Saccharomycotina</taxon>
        <taxon>Pichiomycetes</taxon>
        <taxon>Debaryomycetaceae</taxon>
        <taxon>Candida/Lodderomyces clade</taxon>
        <taxon>Candida</taxon>
    </lineage>
</organism>
<name>A0A8H6BW86_CANAX</name>
<dbReference type="Pfam" id="PF20789">
    <property type="entry name" value="4HBT_3C"/>
    <property type="match status" value="1"/>
</dbReference>
<dbReference type="InterPro" id="IPR049450">
    <property type="entry name" value="ACOT8-like_C"/>
</dbReference>
<dbReference type="CDD" id="cd03445">
    <property type="entry name" value="Thioesterase_II_repeat2"/>
    <property type="match status" value="1"/>
</dbReference>
<evidence type="ECO:0000256" key="1">
    <source>
        <dbReference type="ARBA" id="ARBA00006538"/>
    </source>
</evidence>
<dbReference type="GO" id="GO:0006637">
    <property type="term" value="P:acyl-CoA metabolic process"/>
    <property type="evidence" value="ECO:0007669"/>
    <property type="project" value="InterPro"/>
</dbReference>
<protein>
    <submittedName>
        <fullName evidence="3">Thioesterase-like family protein</fullName>
    </submittedName>
</protein>
<dbReference type="GO" id="GO:0047617">
    <property type="term" value="F:fatty acyl-CoA hydrolase activity"/>
    <property type="evidence" value="ECO:0007669"/>
    <property type="project" value="InterPro"/>
</dbReference>
<feature type="domain" description="Acyl-CoA thioesterase-like C-terminal" evidence="2">
    <location>
        <begin position="229"/>
        <end position="368"/>
    </location>
</feature>
<evidence type="ECO:0000313" key="3">
    <source>
        <dbReference type="EMBL" id="KAF6063553.1"/>
    </source>
</evidence>
<evidence type="ECO:0000313" key="4">
    <source>
        <dbReference type="Proteomes" id="UP000536275"/>
    </source>
</evidence>
<comment type="caution">
    <text evidence="3">The sequence shown here is derived from an EMBL/GenBank/DDBJ whole genome shotgun (WGS) entry which is preliminary data.</text>
</comment>
<comment type="similarity">
    <text evidence="1">Belongs to the C/M/P thioester hydrolase family.</text>
</comment>
<dbReference type="EMBL" id="JABWAD010000060">
    <property type="protein sequence ID" value="KAF6063553.1"/>
    <property type="molecule type" value="Genomic_DNA"/>
</dbReference>
<proteinExistence type="inferred from homology"/>
<dbReference type="PANTHER" id="PTHR11066:SF34">
    <property type="entry name" value="ACYL-COENZYME A THIOESTERASE 8"/>
    <property type="match status" value="1"/>
</dbReference>
<reference evidence="3 4" key="1">
    <citation type="submission" date="2020-03" db="EMBL/GenBank/DDBJ databases">
        <title>FDA dAtabase for Regulatory Grade micrObial Sequences (FDA-ARGOS): Supporting development and validation of Infectious Disease Dx tests.</title>
        <authorList>
            <person name="Campos J."/>
            <person name="Goldberg B."/>
            <person name="Tallon L."/>
            <person name="Sadzewicz L."/>
            <person name="Vavikolanu K."/>
            <person name="Mehta A."/>
            <person name="Aluvathingal J."/>
            <person name="Nadendla S."/>
            <person name="Nandy P."/>
            <person name="Geyer C."/>
            <person name="Yan Y."/>
            <person name="Sichtig H."/>
        </authorList>
    </citation>
    <scope>NUCLEOTIDE SEQUENCE [LARGE SCALE GENOMIC DNA]</scope>
    <source>
        <strain evidence="3 4">FDAARGOS_656</strain>
    </source>
</reference>
<dbReference type="AlphaFoldDB" id="A0A8H6BW86"/>
<dbReference type="InterPro" id="IPR029069">
    <property type="entry name" value="HotDog_dom_sf"/>
</dbReference>
<evidence type="ECO:0000259" key="2">
    <source>
        <dbReference type="Pfam" id="PF20789"/>
    </source>
</evidence>
<dbReference type="SUPFAM" id="SSF54637">
    <property type="entry name" value="Thioesterase/thiol ester dehydrase-isomerase"/>
    <property type="match status" value="2"/>
</dbReference>
<dbReference type="CDD" id="cd03444">
    <property type="entry name" value="Thioesterase_II_repeat1"/>
    <property type="match status" value="1"/>
</dbReference>
<dbReference type="PANTHER" id="PTHR11066">
    <property type="entry name" value="ACYL-COA THIOESTERASE"/>
    <property type="match status" value="1"/>
</dbReference>
<dbReference type="SMR" id="A0A8H6BW86"/>
<gene>
    <name evidence="3" type="ORF">FOB64_005188</name>
</gene>
<sequence>MLELTAGPNPVPDFEEALRVIKLDETHYVGAHPLRLPVTGGRGVYGGHLIAQSLLVAIESTRDSTTNQVFIPDSYHSYFINAGNAKTPMNYTVTKLYDDSISSKRFIVVQQNGKNRLTCLVNLRKPGTKTLHQEGSGPNISIPVPPIQLKYPNPDELHQVQHTDFVRNAFGKEFIDYRECPEEKDQYAAERWLTVFTGLRNHAEPGASLEAVTEELPDASGKIHKVEKVILRPKDSQSVRDPIYNYVGLADLSDSAFLTTMARILHIPWAPSLEIDETYDESRDATYIMRTTLNAAHIFHYNAMSLDHHIYFHNQDYTPDDDSNFDICKDWLAFTYQMKRLSNNRTLVRGFLFNEKHKCIATVVQEGLTIVYNGVGNTADKSRL</sequence>
<dbReference type="GO" id="GO:0009062">
    <property type="term" value="P:fatty acid catabolic process"/>
    <property type="evidence" value="ECO:0007669"/>
    <property type="project" value="TreeGrafter"/>
</dbReference>
<dbReference type="GO" id="GO:0005782">
    <property type="term" value="C:peroxisomal matrix"/>
    <property type="evidence" value="ECO:0007669"/>
    <property type="project" value="UniProtKB-SubCell"/>
</dbReference>
<accession>A0A8H6BW86</accession>
<dbReference type="InterPro" id="IPR003703">
    <property type="entry name" value="Acyl_CoA_thio"/>
</dbReference>
<dbReference type="Proteomes" id="UP000536275">
    <property type="component" value="Unassembled WGS sequence"/>
</dbReference>